<feature type="compositionally biased region" description="Polar residues" evidence="3">
    <location>
        <begin position="17"/>
        <end position="26"/>
    </location>
</feature>
<feature type="region of interest" description="Disordered" evidence="3">
    <location>
        <begin position="1"/>
        <end position="26"/>
    </location>
</feature>
<dbReference type="SUPFAM" id="SSF51120">
    <property type="entry name" value="beta-Roll"/>
    <property type="match status" value="10"/>
</dbReference>
<dbReference type="Pfam" id="PF00353">
    <property type="entry name" value="HemolysinCabind"/>
    <property type="match status" value="14"/>
</dbReference>
<dbReference type="EMBL" id="CP067977">
    <property type="protein sequence ID" value="QQQ18718.1"/>
    <property type="molecule type" value="Genomic_DNA"/>
</dbReference>
<gene>
    <name evidence="4" type="ORF">JIP62_00775</name>
</gene>
<accession>A0ABX7BPT0</accession>
<sequence>MGIRTVSEPLTVPQVPDQPQDTATGSATIRIINRSTLTGTTSLGTDQDIYDGSAGRHDGQVHGGAENDLLFGGAGSDNLFGGDGRDVIVGGAGDDFIDGGSGSDTLDGGAGFDTLSFITSLTGAGVDLAQGTAVSAGQDRVQGFERVIGSAFADQISGSAAADTLEGRSGQDTLVGGGGADTLIGGRGNDTLTGGTGADRIVFSIGDGEDVVTDFQAGQDRLVVHGYTAYQELRQVGADTLVVLSGGDTLLLRGVTASTLTSASFEFHAAPLAEPAQPLAPLPSLPDTRRAVSDVLIQSDEVQQVVAEGLAEGFILTQDMARTLVNGGVYSPSLFNAGLVTVSGAAGANAIRIDSDYGQPHLSWVANLATGRIIVTAEGEGSTAYGYVGSNDDTTNIFNAGLLDVTSSYAATGLSLFQARSVSVVNEGAIAVTGLYAIGVELYGDVSFWNSGTITVAGQTVGRGVVVDNHVDVFVNTGTISVGPGQYGSVGLELGSGQGLSFIYNDGIIEATTAVRATGQASINPYVLDNDHFYNSGELRGDVIFAQGRDELYNTGLITGATTLGEGDDLYDGRGGTQLGGVHGNAGDDMLIGGAGVDQLSGDEGSDLLAGGGGNDVLTGGEGRDTFHFTAGDGRDVIKDFDAAGGEVIRITGYTAYQSIEQVGADVRIVLSSSESILLEGVALSAVTSANLVFGAEGLAAAEPVPDRPVAPAEPMSPGMGEARPLPVMGQDAADTLNGTGGDDVIHGLNGDDRLAGGLGDDDLLGGSGADVFTYTLGDGTDTIHDFTASEGDTIRLNGVLGENAGGFVVQGYLADTRIIFADGGMLTITNATPTQVRAALQLGSPPGFRVQEGSGIADQLDGSDVSDLLRGNDGDDRLRGLGGEDIIEGGAGNDVIEGGRGNDQLSGGSGADVFIVRPGDGNEVVLDFNVAEGDILRLEGFPSFNATFADFRNIIIQAGGQQITLNGINSLADVMGAIRIGPAEPTATPIVGTSAGERIVGTVLAERINGGGGGDVIIGGNGSDIIDGGAGNDTISGDEGNDMMTGGAGADTFLFRPGGRNDIITDFDGAGGDRLRLEGYRDYSVNQVSGGVVISVTQDFTGEQGTIFIQGNYTTRASIADFIVLVPDEVPLPNFEFERYGTDGGDTLIGDDRSEIILGGGGNDRVEGRGGRDLVEGGDGNDTVLGGDGDDLLNGGTGTDVMTGGAGRDWFAFYAGDGRDTITDFNVSEDVIDVGFQLISAITQNGNDCVITLQSGDQLTLAGVQAHTVGAANFVRTLTTPPLVPAPSIGVNRIGSEAADVLIGTDYEDMLDGRGGADSMTGGLGDDRYVVDTAADLIFENSDGGHDTVTASTGFYLYANIEDLNLAAGAGNIFGVGNELANVITGNEGQNLLIAGAGNDTVNGGAGNDSLFGQDGADVLNGDAGIDYLVGGQGADTLNGGADADALYGEDGNDTLIGGTGFFTDILVGGAGNDVLRGDSGLGDYDLMDGGSDSDTYWVDSGDDLTFEAAGGGIDTVHADVRVTNGGVYLYAHVENLVLEGTTAFGVGNELANILRGNASGNYLLGGAGNDIINGRGGNDVLFGEGGNDTFLFDLASGGDVIGDFQTAGDRIDLSAYSQFTSFAQLQTAFSQVGNDGAIDLGGGNLIVLHGVTMASLTAAHFILPGQPAAASGGEGKSDLSEGPLILPGIVDDSFLLETNKGGTADGTAPWVLPGRVEVSSTVKADADAPLVLPGVPDDGFLLGGGKGHGSADPWVLPGVAPEVMTGKVSLDGPLVLPGAQDDTLVDLVATLDGETVGGRFGLTGTGLDHRMAQPDLGHEGLVLHTSHDLWA</sequence>
<evidence type="ECO:0000256" key="2">
    <source>
        <dbReference type="ARBA" id="ARBA00022525"/>
    </source>
</evidence>
<dbReference type="Gene3D" id="2.150.10.10">
    <property type="entry name" value="Serralysin-like metalloprotease, C-terminal"/>
    <property type="match status" value="11"/>
</dbReference>
<dbReference type="InterPro" id="IPR050557">
    <property type="entry name" value="RTX_toxin/Mannuronan_C5-epim"/>
</dbReference>
<dbReference type="PROSITE" id="PS00330">
    <property type="entry name" value="HEMOLYSIN_CALCIUM"/>
    <property type="match status" value="15"/>
</dbReference>
<keyword evidence="2" id="KW-0964">Secreted</keyword>
<dbReference type="PANTHER" id="PTHR38340">
    <property type="entry name" value="S-LAYER PROTEIN"/>
    <property type="match status" value="1"/>
</dbReference>
<dbReference type="InterPro" id="IPR018511">
    <property type="entry name" value="Hemolysin-typ_Ca-bd_CS"/>
</dbReference>
<evidence type="ECO:0000313" key="5">
    <source>
        <dbReference type="Proteomes" id="UP000595448"/>
    </source>
</evidence>
<dbReference type="PRINTS" id="PR00313">
    <property type="entry name" value="CABNDNGRPT"/>
</dbReference>
<evidence type="ECO:0008006" key="6">
    <source>
        <dbReference type="Google" id="ProtNLM"/>
    </source>
</evidence>
<protein>
    <recommendedName>
        <fullName evidence="6">Calcium-binding protein</fullName>
    </recommendedName>
</protein>
<dbReference type="InterPro" id="IPR011049">
    <property type="entry name" value="Serralysin-like_metalloprot_C"/>
</dbReference>
<evidence type="ECO:0000256" key="3">
    <source>
        <dbReference type="SAM" id="MobiDB-lite"/>
    </source>
</evidence>
<dbReference type="InterPro" id="IPR001343">
    <property type="entry name" value="Hemolysn_Ca-bd"/>
</dbReference>
<evidence type="ECO:0000256" key="1">
    <source>
        <dbReference type="ARBA" id="ARBA00004613"/>
    </source>
</evidence>
<name>A0ABX7BPT0_9CAUL</name>
<keyword evidence="5" id="KW-1185">Reference proteome</keyword>
<proteinExistence type="predicted"/>
<dbReference type="RefSeq" id="WP_201103075.1">
    <property type="nucleotide sequence ID" value="NZ_CP067977.1"/>
</dbReference>
<evidence type="ECO:0000313" key="4">
    <source>
        <dbReference type="EMBL" id="QQQ18718.1"/>
    </source>
</evidence>
<organism evidence="4 5">
    <name type="scientific">Brevundimonas vitisensis</name>
    <dbReference type="NCBI Taxonomy" id="2800818"/>
    <lineage>
        <taxon>Bacteria</taxon>
        <taxon>Pseudomonadati</taxon>
        <taxon>Pseudomonadota</taxon>
        <taxon>Alphaproteobacteria</taxon>
        <taxon>Caulobacterales</taxon>
        <taxon>Caulobacteraceae</taxon>
        <taxon>Brevundimonas</taxon>
    </lineage>
</organism>
<reference evidence="4 5" key="1">
    <citation type="submission" date="2021-01" db="EMBL/GenBank/DDBJ databases">
        <title>Brevundimonas vitis sp. nov., an bacterium isolated from grape (Vitis vinifera).</title>
        <authorList>
            <person name="Jiang L."/>
            <person name="Lee J."/>
        </authorList>
    </citation>
    <scope>NUCLEOTIDE SEQUENCE [LARGE SCALE GENOMIC DNA]</scope>
    <source>
        <strain evidence="4 5">GRTSA-9</strain>
    </source>
</reference>
<comment type="subcellular location">
    <subcellularLocation>
        <location evidence="1">Secreted</location>
    </subcellularLocation>
</comment>
<dbReference type="Proteomes" id="UP000595448">
    <property type="component" value="Chromosome"/>
</dbReference>
<dbReference type="PANTHER" id="PTHR38340:SF1">
    <property type="entry name" value="S-LAYER PROTEIN"/>
    <property type="match status" value="1"/>
</dbReference>